<protein>
    <submittedName>
        <fullName evidence="3">HET-domain-containing protein</fullName>
    </submittedName>
</protein>
<evidence type="ECO:0000313" key="4">
    <source>
        <dbReference type="Proteomes" id="UP000799778"/>
    </source>
</evidence>
<dbReference type="InterPro" id="IPR010730">
    <property type="entry name" value="HET"/>
</dbReference>
<evidence type="ECO:0000313" key="3">
    <source>
        <dbReference type="EMBL" id="KAF2014512.1"/>
    </source>
</evidence>
<sequence>MKSTWDNRIAVLVVQAFYSPGHTSRCHIDIWVDPAKGDDDWTRISSKEPIDRLGGAETMNCIESWLDRCLSKHETCRKSLTGTLIDEKSDTIPAKRILDIGNSPNDRVRVIETNDIASPYCALSHCWGPPEKKPMCLDSASKTRLSAGIYDHELPKTFREAISITRALGTRYLWIDCLCIIQDSAEDWAEESQRMGLIYERSLFRIAACGARDSTEGCFLDMSNIGKRVLVDEEKADVLEKFPLPEKVRPNTVTASPKGEPSRFVYFRGQPEQRVDHDGPDDSALGGRAWAFQESLLSRRTVNCLVNNLTWECKEQTLDQRDCDSGQNYIAVDYSTWECSIERYTRCELTYESDRLIALSGYVNELSKTRQDSYELGLWTAGLPMQLLWRISHHEMGMKGIENLPSWTWARLPGSKSFPHLKLRPPTDVKKARLTMQFIRIIDATKLTLHGRTNRCFISDINLLEDEIYYSATYGRPESMFIAGNASIYPMRFLWANESKSRLIGAVQLDEDSGLDELCFAPVQASRRNITDSLHPEYEEFILSPGHGPAKFQLTITPPEGSSQAKRNEDGLTDWVG</sequence>
<dbReference type="RefSeq" id="XP_033382851.1">
    <property type="nucleotide sequence ID" value="XM_033532103.1"/>
</dbReference>
<reference evidence="3" key="1">
    <citation type="journal article" date="2020" name="Stud. Mycol.">
        <title>101 Dothideomycetes genomes: a test case for predicting lifestyles and emergence of pathogens.</title>
        <authorList>
            <person name="Haridas S."/>
            <person name="Albert R."/>
            <person name="Binder M."/>
            <person name="Bloem J."/>
            <person name="Labutti K."/>
            <person name="Salamov A."/>
            <person name="Andreopoulos B."/>
            <person name="Baker S."/>
            <person name="Barry K."/>
            <person name="Bills G."/>
            <person name="Bluhm B."/>
            <person name="Cannon C."/>
            <person name="Castanera R."/>
            <person name="Culley D."/>
            <person name="Daum C."/>
            <person name="Ezra D."/>
            <person name="Gonzalez J."/>
            <person name="Henrissat B."/>
            <person name="Kuo A."/>
            <person name="Liang C."/>
            <person name="Lipzen A."/>
            <person name="Lutzoni F."/>
            <person name="Magnuson J."/>
            <person name="Mondo S."/>
            <person name="Nolan M."/>
            <person name="Ohm R."/>
            <person name="Pangilinan J."/>
            <person name="Park H.-J."/>
            <person name="Ramirez L."/>
            <person name="Alfaro M."/>
            <person name="Sun H."/>
            <person name="Tritt A."/>
            <person name="Yoshinaga Y."/>
            <person name="Zwiers L.-H."/>
            <person name="Turgeon B."/>
            <person name="Goodwin S."/>
            <person name="Spatafora J."/>
            <person name="Crous P."/>
            <person name="Grigoriev I."/>
        </authorList>
    </citation>
    <scope>NUCLEOTIDE SEQUENCE</scope>
    <source>
        <strain evidence="3">CBS 175.79</strain>
    </source>
</reference>
<feature type="domain" description="Heterokaryon incompatibility" evidence="2">
    <location>
        <begin position="120"/>
        <end position="294"/>
    </location>
</feature>
<name>A0A6A5XN17_9PLEO</name>
<dbReference type="Pfam" id="PF06985">
    <property type="entry name" value="HET"/>
    <property type="match status" value="1"/>
</dbReference>
<dbReference type="OrthoDB" id="2958217at2759"/>
<proteinExistence type="predicted"/>
<dbReference type="PANTHER" id="PTHR33112:SF10">
    <property type="entry name" value="TOL"/>
    <property type="match status" value="1"/>
</dbReference>
<dbReference type="EMBL" id="ML978070">
    <property type="protein sequence ID" value="KAF2014512.1"/>
    <property type="molecule type" value="Genomic_DNA"/>
</dbReference>
<feature type="region of interest" description="Disordered" evidence="1">
    <location>
        <begin position="556"/>
        <end position="577"/>
    </location>
</feature>
<evidence type="ECO:0000256" key="1">
    <source>
        <dbReference type="SAM" id="MobiDB-lite"/>
    </source>
</evidence>
<dbReference type="AlphaFoldDB" id="A0A6A5XN17"/>
<feature type="compositionally biased region" description="Polar residues" evidence="1">
    <location>
        <begin position="556"/>
        <end position="565"/>
    </location>
</feature>
<dbReference type="PANTHER" id="PTHR33112">
    <property type="entry name" value="DOMAIN PROTEIN, PUTATIVE-RELATED"/>
    <property type="match status" value="1"/>
</dbReference>
<gene>
    <name evidence="3" type="ORF">BU24DRAFT_463295</name>
</gene>
<organism evidence="3 4">
    <name type="scientific">Aaosphaeria arxii CBS 175.79</name>
    <dbReference type="NCBI Taxonomy" id="1450172"/>
    <lineage>
        <taxon>Eukaryota</taxon>
        <taxon>Fungi</taxon>
        <taxon>Dikarya</taxon>
        <taxon>Ascomycota</taxon>
        <taxon>Pezizomycotina</taxon>
        <taxon>Dothideomycetes</taxon>
        <taxon>Pleosporomycetidae</taxon>
        <taxon>Pleosporales</taxon>
        <taxon>Pleosporales incertae sedis</taxon>
        <taxon>Aaosphaeria</taxon>
    </lineage>
</organism>
<accession>A0A6A5XN17</accession>
<evidence type="ECO:0000259" key="2">
    <source>
        <dbReference type="Pfam" id="PF06985"/>
    </source>
</evidence>
<dbReference type="GeneID" id="54289500"/>
<keyword evidence="4" id="KW-1185">Reference proteome</keyword>
<dbReference type="Proteomes" id="UP000799778">
    <property type="component" value="Unassembled WGS sequence"/>
</dbReference>